<accession>A0A420YBY8</accession>
<gene>
    <name evidence="3" type="ORF">DL546_004382</name>
</gene>
<feature type="compositionally biased region" description="Polar residues" evidence="1">
    <location>
        <begin position="644"/>
        <end position="655"/>
    </location>
</feature>
<dbReference type="AlphaFoldDB" id="A0A420YBY8"/>
<comment type="caution">
    <text evidence="3">The sequence shown here is derived from an EMBL/GenBank/DDBJ whole genome shotgun (WGS) entry which is preliminary data.</text>
</comment>
<dbReference type="InterPro" id="IPR010730">
    <property type="entry name" value="HET"/>
</dbReference>
<feature type="region of interest" description="Disordered" evidence="1">
    <location>
        <begin position="373"/>
        <end position="396"/>
    </location>
</feature>
<proteinExistence type="predicted"/>
<dbReference type="EMBL" id="QVQW01000021">
    <property type="protein sequence ID" value="RKU45392.1"/>
    <property type="molecule type" value="Genomic_DNA"/>
</dbReference>
<dbReference type="PANTHER" id="PTHR24148">
    <property type="entry name" value="ANKYRIN REPEAT DOMAIN-CONTAINING PROTEIN 39 HOMOLOG-RELATED"/>
    <property type="match status" value="1"/>
</dbReference>
<evidence type="ECO:0000256" key="1">
    <source>
        <dbReference type="SAM" id="MobiDB-lite"/>
    </source>
</evidence>
<dbReference type="OrthoDB" id="3557394at2759"/>
<dbReference type="InterPro" id="IPR052895">
    <property type="entry name" value="HetReg/Transcr_Mod"/>
</dbReference>
<reference evidence="3 4" key="1">
    <citation type="submission" date="2018-08" db="EMBL/GenBank/DDBJ databases">
        <title>Draft genome of the lignicolous fungus Coniochaeta pulveracea.</title>
        <authorList>
            <person name="Borstlap C.J."/>
            <person name="De Witt R.N."/>
            <person name="Botha A."/>
            <person name="Volschenk H."/>
        </authorList>
    </citation>
    <scope>NUCLEOTIDE SEQUENCE [LARGE SCALE GENOMIC DNA]</scope>
    <source>
        <strain evidence="3 4">CAB683</strain>
    </source>
</reference>
<name>A0A420YBY8_9PEZI</name>
<feature type="domain" description="Heterokaryon incompatibility" evidence="2">
    <location>
        <begin position="80"/>
        <end position="290"/>
    </location>
</feature>
<keyword evidence="4" id="KW-1185">Reference proteome</keyword>
<organism evidence="3 4">
    <name type="scientific">Coniochaeta pulveracea</name>
    <dbReference type="NCBI Taxonomy" id="177199"/>
    <lineage>
        <taxon>Eukaryota</taxon>
        <taxon>Fungi</taxon>
        <taxon>Dikarya</taxon>
        <taxon>Ascomycota</taxon>
        <taxon>Pezizomycotina</taxon>
        <taxon>Sordariomycetes</taxon>
        <taxon>Sordariomycetidae</taxon>
        <taxon>Coniochaetales</taxon>
        <taxon>Coniochaetaceae</taxon>
        <taxon>Coniochaeta</taxon>
    </lineage>
</organism>
<dbReference type="PANTHER" id="PTHR24148:SF73">
    <property type="entry name" value="HET DOMAIN PROTEIN (AFU_ORTHOLOGUE AFUA_8G01020)"/>
    <property type="match status" value="1"/>
</dbReference>
<evidence type="ECO:0000313" key="4">
    <source>
        <dbReference type="Proteomes" id="UP000275385"/>
    </source>
</evidence>
<evidence type="ECO:0000259" key="2">
    <source>
        <dbReference type="Pfam" id="PF06985"/>
    </source>
</evidence>
<sequence>MASSGKDQIIVSDASTSAHSYYPLTPSSSPPPSLADPIYGRLPLHNHLRETRVVYLEKGTWDDTISCRLEVVALGIKPEYEAVSYVWGTAYDDVVILLNGHEFSVGETLASCLRHVRSTTEDKPLWADAICINQRDLEERNEQVALMRDIYSQCRGVIIWLGEASLSWPHTSPPTKPVKPSVSPIQWMTSFTTHTESPRIRVHPDDSARISDFHAEVTHYYKLPFALRQSLQIDTLLGAYCLIHQLAQNKHINHHEIPLLANHDAFHRVIRALHHLMSLPWWRRQWVIQEIVLPPAATLYLERFTAPWSMFAAAARNYDHHRTVCCQSHYQNLHGNDIRHLEHFSWTITELDKLREEWQGILAETVVAKAENSTGRSSVGASNPPPPVRKPKRKKRSISLRQLLWQFRKRDSTDPRDKVFALFPMVNDWGKHTAMYPEYRWTPQAVYRAVTEKIISVDESLLVLMGPTEKSTLLADLPSWVPDWTHKLSGLELERLERARLFRACGGRKLEVRFMDEDVLELKGVGFDAVEVVSEEVMRYDDEDETLRIFAAWYNLVSRMGSITDEYVCGKKSRMEAYWRTLCMDTCRSVGFRGARYRRCYEDYVDDCQALWMDGQGLPLPNGSVSNASETNLASVDLYSQSSDGSYLGSTSGSEQDGYEDHLNPHIIPDGPPRPTKDSPGNNKKPLNYVTVDFAITSATVNQRLFFTKKGYMALGPANIRPGDQIYVFAGGHMPFVVRDAGSREMIPFVHGKRNVHHLLGECYVHGIMDGEVTANWEAESRNVYLV</sequence>
<dbReference type="Proteomes" id="UP000275385">
    <property type="component" value="Unassembled WGS sequence"/>
</dbReference>
<protein>
    <recommendedName>
        <fullName evidence="2">Heterokaryon incompatibility domain-containing protein</fullName>
    </recommendedName>
</protein>
<evidence type="ECO:0000313" key="3">
    <source>
        <dbReference type="EMBL" id="RKU45392.1"/>
    </source>
</evidence>
<dbReference type="Pfam" id="PF06985">
    <property type="entry name" value="HET"/>
    <property type="match status" value="1"/>
</dbReference>
<feature type="region of interest" description="Disordered" evidence="1">
    <location>
        <begin position="644"/>
        <end position="684"/>
    </location>
</feature>
<dbReference type="Pfam" id="PF26639">
    <property type="entry name" value="Het-6_barrel"/>
    <property type="match status" value="1"/>
</dbReference>